<accession>A0A2T3J6Y7</accession>
<dbReference type="OrthoDB" id="5924396at2"/>
<protein>
    <recommendedName>
        <fullName evidence="3">Resolvase/invertase-type recombinase catalytic domain-containing protein</fullName>
    </recommendedName>
</protein>
<dbReference type="GO" id="GO:0000150">
    <property type="term" value="F:DNA strand exchange activity"/>
    <property type="evidence" value="ECO:0007669"/>
    <property type="project" value="InterPro"/>
</dbReference>
<dbReference type="InterPro" id="IPR036162">
    <property type="entry name" value="Resolvase-like_N_sf"/>
</dbReference>
<keyword evidence="2" id="KW-1185">Reference proteome</keyword>
<name>A0A2T3J6Y7_9GAMM</name>
<dbReference type="Gene3D" id="3.40.50.1390">
    <property type="entry name" value="Resolvase, N-terminal catalytic domain"/>
    <property type="match status" value="1"/>
</dbReference>
<dbReference type="EMBL" id="PYMJ01000051">
    <property type="protein sequence ID" value="PSU44279.1"/>
    <property type="molecule type" value="Genomic_DNA"/>
</dbReference>
<organism evidence="1 2">
    <name type="scientific">Photobacterium frigidiphilum</name>
    <dbReference type="NCBI Taxonomy" id="264736"/>
    <lineage>
        <taxon>Bacteria</taxon>
        <taxon>Pseudomonadati</taxon>
        <taxon>Pseudomonadota</taxon>
        <taxon>Gammaproteobacteria</taxon>
        <taxon>Vibrionales</taxon>
        <taxon>Vibrionaceae</taxon>
        <taxon>Photobacterium</taxon>
    </lineage>
</organism>
<reference evidence="1 2" key="1">
    <citation type="submission" date="2018-01" db="EMBL/GenBank/DDBJ databases">
        <title>Whole genome sequencing of Histamine producing bacteria.</title>
        <authorList>
            <person name="Butler K."/>
        </authorList>
    </citation>
    <scope>NUCLEOTIDE SEQUENCE [LARGE SCALE GENOMIC DNA]</scope>
    <source>
        <strain evidence="1 2">JCM 12947</strain>
    </source>
</reference>
<evidence type="ECO:0008006" key="3">
    <source>
        <dbReference type="Google" id="ProtNLM"/>
    </source>
</evidence>
<dbReference type="GO" id="GO:0003677">
    <property type="term" value="F:DNA binding"/>
    <property type="evidence" value="ECO:0007669"/>
    <property type="project" value="InterPro"/>
</dbReference>
<comment type="caution">
    <text evidence="1">The sequence shown here is derived from an EMBL/GenBank/DDBJ whole genome shotgun (WGS) entry which is preliminary data.</text>
</comment>
<evidence type="ECO:0000313" key="2">
    <source>
        <dbReference type="Proteomes" id="UP000240987"/>
    </source>
</evidence>
<sequence>MSQTEEICNPELAEEFIAIIFATLYESRPIRIGLDAQQITAIDYDVELFNWLKNEGYIKMDGLVGNVWTLGRPQLTYKAINNMMLDMLAVIARKDYQDRRRRQKEGIEKAKNEGKFRGWQVDLNKHEQIYKLRVINGLNIADTAKLADVS</sequence>
<gene>
    <name evidence="1" type="ORF">C9J12_27395</name>
</gene>
<proteinExistence type="predicted"/>
<dbReference type="AlphaFoldDB" id="A0A2T3J6Y7"/>
<evidence type="ECO:0000313" key="1">
    <source>
        <dbReference type="EMBL" id="PSU44279.1"/>
    </source>
</evidence>
<dbReference type="Proteomes" id="UP000240987">
    <property type="component" value="Unassembled WGS sequence"/>
</dbReference>
<dbReference type="SUPFAM" id="SSF53041">
    <property type="entry name" value="Resolvase-like"/>
    <property type="match status" value="1"/>
</dbReference>